<dbReference type="InterPro" id="IPR052928">
    <property type="entry name" value="Desiccation-related_membrane"/>
</dbReference>
<dbReference type="EMBL" id="BMDD01000001">
    <property type="protein sequence ID" value="GGH71182.1"/>
    <property type="molecule type" value="Genomic_DNA"/>
</dbReference>
<dbReference type="PANTHER" id="PTHR35792:SF1">
    <property type="entry name" value="SLL0268 PROTEIN"/>
    <property type="match status" value="1"/>
</dbReference>
<evidence type="ECO:0000313" key="2">
    <source>
        <dbReference type="EMBL" id="GGH71182.1"/>
    </source>
</evidence>
<name>A0ABQ1ZLZ5_9BACL</name>
<gene>
    <name evidence="2" type="ORF">GCM10007362_08040</name>
</gene>
<reference evidence="3" key="1">
    <citation type="journal article" date="2019" name="Int. J. Syst. Evol. Microbiol.">
        <title>The Global Catalogue of Microorganisms (GCM) 10K type strain sequencing project: providing services to taxonomists for standard genome sequencing and annotation.</title>
        <authorList>
            <consortium name="The Broad Institute Genomics Platform"/>
            <consortium name="The Broad Institute Genome Sequencing Center for Infectious Disease"/>
            <person name="Wu L."/>
            <person name="Ma J."/>
        </authorList>
    </citation>
    <scope>NUCLEOTIDE SEQUENCE [LARGE SCALE GENOMIC DNA]</scope>
    <source>
        <strain evidence="3">CCM 8702</strain>
    </source>
</reference>
<dbReference type="PANTHER" id="PTHR35792">
    <property type="entry name" value="GENERAL STRESS PROTEIN"/>
    <property type="match status" value="1"/>
</dbReference>
<organism evidence="2 3">
    <name type="scientific">Saccharibacillus endophyticus</name>
    <dbReference type="NCBI Taxonomy" id="2060666"/>
    <lineage>
        <taxon>Bacteria</taxon>
        <taxon>Bacillati</taxon>
        <taxon>Bacillota</taxon>
        <taxon>Bacilli</taxon>
        <taxon>Bacillales</taxon>
        <taxon>Paenibacillaceae</taxon>
        <taxon>Saccharibacillus</taxon>
    </lineage>
</organism>
<protein>
    <recommendedName>
        <fullName evidence="4">YtxH domain-containing protein</fullName>
    </recommendedName>
</protein>
<evidence type="ECO:0000313" key="3">
    <source>
        <dbReference type="Proteomes" id="UP000605427"/>
    </source>
</evidence>
<comment type="caution">
    <text evidence="2">The sequence shown here is derived from an EMBL/GenBank/DDBJ whole genome shotgun (WGS) entry which is preliminary data.</text>
</comment>
<dbReference type="Proteomes" id="UP000605427">
    <property type="component" value="Unassembled WGS sequence"/>
</dbReference>
<feature type="transmembrane region" description="Helical" evidence="1">
    <location>
        <begin position="12"/>
        <end position="31"/>
    </location>
</feature>
<accession>A0ABQ1ZLZ5</accession>
<keyword evidence="3" id="KW-1185">Reference proteome</keyword>
<sequence length="103" mass="10833">MANSNSENNAIVVGAVAGALIGAGLAVLVAAQEGATLRDKFMNTVDLLKTQGQRIKEQSGELQEKGQEIKGLLAESVEVVKEFKEEATSAASDIKQEVKGFKS</sequence>
<evidence type="ECO:0008006" key="4">
    <source>
        <dbReference type="Google" id="ProtNLM"/>
    </source>
</evidence>
<keyword evidence="1" id="KW-0472">Membrane</keyword>
<keyword evidence="1" id="KW-0812">Transmembrane</keyword>
<keyword evidence="1" id="KW-1133">Transmembrane helix</keyword>
<dbReference type="RefSeq" id="WP_172239372.1">
    <property type="nucleotide sequence ID" value="NZ_BMDD01000001.1"/>
</dbReference>
<proteinExistence type="predicted"/>
<evidence type="ECO:0000256" key="1">
    <source>
        <dbReference type="SAM" id="Phobius"/>
    </source>
</evidence>